<dbReference type="AlphaFoldDB" id="A0A6H5GVN6"/>
<organism evidence="2 3">
    <name type="scientific">Nesidiocoris tenuis</name>
    <dbReference type="NCBI Taxonomy" id="355587"/>
    <lineage>
        <taxon>Eukaryota</taxon>
        <taxon>Metazoa</taxon>
        <taxon>Ecdysozoa</taxon>
        <taxon>Arthropoda</taxon>
        <taxon>Hexapoda</taxon>
        <taxon>Insecta</taxon>
        <taxon>Pterygota</taxon>
        <taxon>Neoptera</taxon>
        <taxon>Paraneoptera</taxon>
        <taxon>Hemiptera</taxon>
        <taxon>Heteroptera</taxon>
        <taxon>Panheteroptera</taxon>
        <taxon>Cimicomorpha</taxon>
        <taxon>Miridae</taxon>
        <taxon>Dicyphina</taxon>
        <taxon>Nesidiocoris</taxon>
    </lineage>
</organism>
<feature type="compositionally biased region" description="Basic and acidic residues" evidence="1">
    <location>
        <begin position="22"/>
        <end position="47"/>
    </location>
</feature>
<evidence type="ECO:0000313" key="2">
    <source>
        <dbReference type="EMBL" id="CAB0007547.1"/>
    </source>
</evidence>
<name>A0A6H5GVN6_9HEMI</name>
<dbReference type="EMBL" id="CADCXU010019142">
    <property type="protein sequence ID" value="CAB0007547.1"/>
    <property type="molecule type" value="Genomic_DNA"/>
</dbReference>
<protein>
    <submittedName>
        <fullName evidence="2">Uncharacterized protein</fullName>
    </submittedName>
</protein>
<proteinExistence type="predicted"/>
<sequence length="334" mass="35604">MESAGWPAPAPLEPPLVGASRRAFDGEGEGHPRTEKRTPSSARADGEREILRIPRQLILITLLFVYSEIHFSRHSAFPLSTLFKWGKDRSLPRIPSRSHSPEVPALSVPLARSPVLPEEGTGGGRSRAMCSVLRPSADGFAAATAVDVAASGGERRVTAVGATTDDAADSEANRAGGPSAGSARVVSGYSAAMVPPRPAAALVGTSESITLFNSCLCGPHNEKVSLLSPHLRLLDSMKMPPQGRSGFHIVDILDLNDATKTQHTDGAALTPTQAHGEITNLQQLGNHPGLLFAGGQVTTPMDALHHHWGNSITELREGLMKLFSRRVHQVWNFQ</sequence>
<reference evidence="2 3" key="1">
    <citation type="submission" date="2020-02" db="EMBL/GenBank/DDBJ databases">
        <authorList>
            <person name="Ferguson B K."/>
        </authorList>
    </citation>
    <scope>NUCLEOTIDE SEQUENCE [LARGE SCALE GENOMIC DNA]</scope>
</reference>
<dbReference type="OrthoDB" id="10624825at2759"/>
<evidence type="ECO:0000313" key="3">
    <source>
        <dbReference type="Proteomes" id="UP000479000"/>
    </source>
</evidence>
<gene>
    <name evidence="2" type="ORF">NTEN_LOCUS12820</name>
</gene>
<feature type="region of interest" description="Disordered" evidence="1">
    <location>
        <begin position="1"/>
        <end position="47"/>
    </location>
</feature>
<dbReference type="Proteomes" id="UP000479000">
    <property type="component" value="Unassembled WGS sequence"/>
</dbReference>
<accession>A0A6H5GVN6</accession>
<keyword evidence="3" id="KW-1185">Reference proteome</keyword>
<evidence type="ECO:0000256" key="1">
    <source>
        <dbReference type="SAM" id="MobiDB-lite"/>
    </source>
</evidence>
<feature type="region of interest" description="Disordered" evidence="1">
    <location>
        <begin position="161"/>
        <end position="181"/>
    </location>
</feature>